<comment type="caution">
    <text evidence="2">The sequence shown here is derived from an EMBL/GenBank/DDBJ whole genome shotgun (WGS) entry which is preliminary data.</text>
</comment>
<accession>A0A2T0BBI4</accession>
<sequence>MTGSIKKKSKIVKRIFIGLSIVLIAAIVVLGLMWNRYLNKNSLLKKFETTQNQEVYLLGAFHEDHFNKWINYSMEDLLSVARNVKPDVVFIEAREKYFKDYGVVDGPIDMTVVYSYCKDNDIAVEMIDWWFVDNSYKSGTTNDKRDDMIFENINNKLNTIPENLKILVISGAGHFYEQTKRFLNNGFEPQEIKNKATYFDDQDVDFKYPGSVEAIWKQHAYFYAYTYPNIVGQDKTLDEDIKSEFTEGNHDAFYKQQLEYCDLFSKNELYK</sequence>
<keyword evidence="1" id="KW-1133">Transmembrane helix</keyword>
<dbReference type="EMBL" id="PVXQ01000034">
    <property type="protein sequence ID" value="PRR81193.1"/>
    <property type="molecule type" value="Genomic_DNA"/>
</dbReference>
<organism evidence="2 3">
    <name type="scientific">Clostridium vincentii</name>
    <dbReference type="NCBI Taxonomy" id="52704"/>
    <lineage>
        <taxon>Bacteria</taxon>
        <taxon>Bacillati</taxon>
        <taxon>Bacillota</taxon>
        <taxon>Clostridia</taxon>
        <taxon>Eubacteriales</taxon>
        <taxon>Clostridiaceae</taxon>
        <taxon>Clostridium</taxon>
    </lineage>
</organism>
<keyword evidence="3" id="KW-1185">Reference proteome</keyword>
<keyword evidence="1" id="KW-0812">Transmembrane</keyword>
<gene>
    <name evidence="2" type="ORF">CLVI_26970</name>
</gene>
<protein>
    <submittedName>
        <fullName evidence="2">Uncharacterized protein</fullName>
    </submittedName>
</protein>
<evidence type="ECO:0000256" key="1">
    <source>
        <dbReference type="SAM" id="Phobius"/>
    </source>
</evidence>
<reference evidence="2 3" key="1">
    <citation type="submission" date="2018-03" db="EMBL/GenBank/DDBJ databases">
        <title>Genome sequence of Clostridium vincentii DSM 10228.</title>
        <authorList>
            <person name="Poehlein A."/>
            <person name="Daniel R."/>
        </authorList>
    </citation>
    <scope>NUCLEOTIDE SEQUENCE [LARGE SCALE GENOMIC DNA]</scope>
    <source>
        <strain evidence="2 3">DSM 10228</strain>
    </source>
</reference>
<dbReference type="Proteomes" id="UP000239471">
    <property type="component" value="Unassembled WGS sequence"/>
</dbReference>
<name>A0A2T0BBI4_9CLOT</name>
<evidence type="ECO:0000313" key="3">
    <source>
        <dbReference type="Proteomes" id="UP000239471"/>
    </source>
</evidence>
<dbReference type="RefSeq" id="WP_106060618.1">
    <property type="nucleotide sequence ID" value="NZ_PVXQ01000034.1"/>
</dbReference>
<dbReference type="OrthoDB" id="2054894at2"/>
<dbReference type="AlphaFoldDB" id="A0A2T0BBI4"/>
<keyword evidence="1" id="KW-0472">Membrane</keyword>
<feature type="transmembrane region" description="Helical" evidence="1">
    <location>
        <begin position="12"/>
        <end position="34"/>
    </location>
</feature>
<proteinExistence type="predicted"/>
<evidence type="ECO:0000313" key="2">
    <source>
        <dbReference type="EMBL" id="PRR81193.1"/>
    </source>
</evidence>